<evidence type="ECO:0000256" key="7">
    <source>
        <dbReference type="SAM" id="Phobius"/>
    </source>
</evidence>
<feature type="domain" description="Sulfatase N-terminal" evidence="8">
    <location>
        <begin position="164"/>
        <end position="452"/>
    </location>
</feature>
<dbReference type="Proteomes" id="UP000186705">
    <property type="component" value="Unassembled WGS sequence"/>
</dbReference>
<proteinExistence type="predicted"/>
<comment type="caution">
    <text evidence="9">The sequence shown here is derived from an EMBL/GenBank/DDBJ whole genome shotgun (WGS) entry which is preliminary data.</text>
</comment>
<evidence type="ECO:0000256" key="6">
    <source>
        <dbReference type="ARBA" id="ARBA00023136"/>
    </source>
</evidence>
<evidence type="ECO:0000256" key="4">
    <source>
        <dbReference type="ARBA" id="ARBA00022692"/>
    </source>
</evidence>
<dbReference type="EMBL" id="MPKA01000091">
    <property type="protein sequence ID" value="OLU44929.1"/>
    <property type="molecule type" value="Genomic_DNA"/>
</dbReference>
<accession>A0A1U7NKN9</accession>
<evidence type="ECO:0000256" key="1">
    <source>
        <dbReference type="ARBA" id="ARBA00004651"/>
    </source>
</evidence>
<evidence type="ECO:0000256" key="2">
    <source>
        <dbReference type="ARBA" id="ARBA00004936"/>
    </source>
</evidence>
<keyword evidence="5 7" id="KW-1133">Transmembrane helix</keyword>
<comment type="pathway">
    <text evidence="2">Cell wall biogenesis; lipoteichoic acid biosynthesis.</text>
</comment>
<organism evidence="9 10">
    <name type="scientific">Dubosiella newyorkensis</name>
    <dbReference type="NCBI Taxonomy" id="1862672"/>
    <lineage>
        <taxon>Bacteria</taxon>
        <taxon>Bacillati</taxon>
        <taxon>Bacillota</taxon>
        <taxon>Erysipelotrichia</taxon>
        <taxon>Erysipelotrichales</taxon>
        <taxon>Erysipelotrichaceae</taxon>
        <taxon>Dubosiella</taxon>
    </lineage>
</organism>
<dbReference type="Gene3D" id="3.40.720.10">
    <property type="entry name" value="Alkaline Phosphatase, subunit A"/>
    <property type="match status" value="1"/>
</dbReference>
<dbReference type="STRING" id="1862672.BO225_09625"/>
<keyword evidence="3" id="KW-1003">Cell membrane</keyword>
<keyword evidence="4 7" id="KW-0812">Transmembrane</keyword>
<dbReference type="InterPro" id="IPR000917">
    <property type="entry name" value="Sulfatase_N"/>
</dbReference>
<keyword evidence="10" id="KW-1185">Reference proteome</keyword>
<feature type="transmembrane region" description="Helical" evidence="7">
    <location>
        <begin position="7"/>
        <end position="26"/>
    </location>
</feature>
<dbReference type="RefSeq" id="WP_076342047.1">
    <property type="nucleotide sequence ID" value="NZ_CAOOJT010000001.1"/>
</dbReference>
<evidence type="ECO:0000313" key="9">
    <source>
        <dbReference type="EMBL" id="OLU44929.1"/>
    </source>
</evidence>
<dbReference type="Pfam" id="PF00884">
    <property type="entry name" value="Sulfatase"/>
    <property type="match status" value="1"/>
</dbReference>
<evidence type="ECO:0000259" key="8">
    <source>
        <dbReference type="Pfam" id="PF00884"/>
    </source>
</evidence>
<comment type="subcellular location">
    <subcellularLocation>
        <location evidence="1">Cell membrane</location>
        <topology evidence="1">Multi-pass membrane protein</topology>
    </subcellularLocation>
</comment>
<name>A0A1U7NKN9_9FIRM</name>
<dbReference type="AlphaFoldDB" id="A0A1U7NKN9"/>
<dbReference type="PANTHER" id="PTHR47371:SF3">
    <property type="entry name" value="PHOSPHOGLYCEROL TRANSFERASE I"/>
    <property type="match status" value="1"/>
</dbReference>
<feature type="transmembrane region" description="Helical" evidence="7">
    <location>
        <begin position="65"/>
        <end position="83"/>
    </location>
</feature>
<gene>
    <name evidence="9" type="ORF">BO225_09625</name>
</gene>
<dbReference type="InterPro" id="IPR017850">
    <property type="entry name" value="Alkaline_phosphatase_core_sf"/>
</dbReference>
<dbReference type="PANTHER" id="PTHR47371">
    <property type="entry name" value="LIPOTEICHOIC ACID SYNTHASE"/>
    <property type="match status" value="1"/>
</dbReference>
<sequence length="513" mass="58858">MWIFFITLSYLLFLFLNIIIYTKFYFTVRLSIRSFGQILYTIQNGLSGAESTVSEVIGDFFVRQWPYLLLGTIVYIALLLIYIKNKRGEIKTKFEPKKFTKCLNYGIIGILCITIFLDLYNGFFLCRTLGVGDYLDSLRVDSDLFDNNYVDARLTNIDFPEKKRNLIYILSESMEQSYTDENEGGGFKQTLIPELSKLAKENNDFSSKKDHKLNGGFTPGNTTWTTAAIAAQSMGIPLNGGINYSQNFDRDSKFFPNVFSLGDVLENEGYHNYFMCGSDAAFGGRKNYYEQHGNYKVLDYYTAQSDGIIDEDYFEFWGYEDSKLFQYAKKELSEIAKNEQPFNFTMLTVDTHFEDGYICPDCPDKFDTQYENVINCSDHKIAEFVKWCQSQDFYKNTTIVIAGDHLSMDGFVADAVPEGFPRKTYFTVINGPTYELDKTREYSTLDIFPTIIESLGAHIEGNRLGLGTSLYSETPTLIESMGYEELSKQMSYNSYYYNAILLSGDELREDANN</sequence>
<dbReference type="InterPro" id="IPR050448">
    <property type="entry name" value="OpgB/LTA_synthase_biosynth"/>
</dbReference>
<protein>
    <recommendedName>
        <fullName evidence="8">Sulfatase N-terminal domain-containing protein</fullName>
    </recommendedName>
</protein>
<keyword evidence="6 7" id="KW-0472">Membrane</keyword>
<dbReference type="CDD" id="cd16015">
    <property type="entry name" value="LTA_synthase"/>
    <property type="match status" value="1"/>
</dbReference>
<dbReference type="GeneID" id="78276199"/>
<evidence type="ECO:0000313" key="10">
    <source>
        <dbReference type="Proteomes" id="UP000186705"/>
    </source>
</evidence>
<evidence type="ECO:0000256" key="5">
    <source>
        <dbReference type="ARBA" id="ARBA00022989"/>
    </source>
</evidence>
<reference evidence="9 10" key="1">
    <citation type="submission" date="2016-11" db="EMBL/GenBank/DDBJ databases">
        <title>Description of two novel members of the family Erysipelotrichaceae: Ileibacterium lipovorans gen. nov., sp. nov. and Dubosiella newyorkensis, gen. nov., sp. nov.</title>
        <authorList>
            <person name="Cox L.M."/>
            <person name="Sohn J."/>
            <person name="Tyrrell K.L."/>
            <person name="Citron D.M."/>
            <person name="Lawson P.A."/>
            <person name="Patel N.B."/>
            <person name="Iizumi T."/>
            <person name="Perez-Perez G.I."/>
            <person name="Goldstein E.J."/>
            <person name="Blaser M.J."/>
        </authorList>
    </citation>
    <scope>NUCLEOTIDE SEQUENCE [LARGE SCALE GENOMIC DNA]</scope>
    <source>
        <strain evidence="9 10">NYU-BL-A4</strain>
    </source>
</reference>
<dbReference type="OrthoDB" id="9760224at2"/>
<dbReference type="SUPFAM" id="SSF53649">
    <property type="entry name" value="Alkaline phosphatase-like"/>
    <property type="match status" value="1"/>
</dbReference>
<dbReference type="GO" id="GO:0005886">
    <property type="term" value="C:plasma membrane"/>
    <property type="evidence" value="ECO:0007669"/>
    <property type="project" value="UniProtKB-SubCell"/>
</dbReference>
<evidence type="ECO:0000256" key="3">
    <source>
        <dbReference type="ARBA" id="ARBA00022475"/>
    </source>
</evidence>
<feature type="transmembrane region" description="Helical" evidence="7">
    <location>
        <begin position="103"/>
        <end position="123"/>
    </location>
</feature>